<dbReference type="Proteomes" id="UP000447434">
    <property type="component" value="Chromosome 21"/>
</dbReference>
<accession>A0A6A4NJW7</accession>
<reference evidence="2" key="1">
    <citation type="journal article" date="2020" name="Nat. Commun.">
        <title>Genome sequence of the cluster root forming white lupin.</title>
        <authorList>
            <person name="Hufnagel B."/>
            <person name="Marques A."/>
            <person name="Soriano A."/>
            <person name="Marques L."/>
            <person name="Divol F."/>
            <person name="Doumas P."/>
            <person name="Sallet E."/>
            <person name="Mancinotti D."/>
            <person name="Carrere S."/>
            <person name="Marande W."/>
            <person name="Arribat S."/>
            <person name="Keller J."/>
            <person name="Huneau C."/>
            <person name="Blein T."/>
            <person name="Aime D."/>
            <person name="Laguerre M."/>
            <person name="Taylor J."/>
            <person name="Schubert V."/>
            <person name="Nelson M."/>
            <person name="Geu-Flores F."/>
            <person name="Crespi M."/>
            <person name="Gallardo-Guerrero K."/>
            <person name="Delaux P.-M."/>
            <person name="Salse J."/>
            <person name="Berges H."/>
            <person name="Guyot R."/>
            <person name="Gouzy J."/>
            <person name="Peret B."/>
        </authorList>
    </citation>
    <scope>NUCLEOTIDE SEQUENCE [LARGE SCALE GENOMIC DNA]</scope>
    <source>
        <strain evidence="2">cv. Amiga</strain>
    </source>
</reference>
<organism evidence="1 2">
    <name type="scientific">Lupinus albus</name>
    <name type="common">White lupine</name>
    <name type="synonym">Lupinus termis</name>
    <dbReference type="NCBI Taxonomy" id="3870"/>
    <lineage>
        <taxon>Eukaryota</taxon>
        <taxon>Viridiplantae</taxon>
        <taxon>Streptophyta</taxon>
        <taxon>Embryophyta</taxon>
        <taxon>Tracheophyta</taxon>
        <taxon>Spermatophyta</taxon>
        <taxon>Magnoliopsida</taxon>
        <taxon>eudicotyledons</taxon>
        <taxon>Gunneridae</taxon>
        <taxon>Pentapetalae</taxon>
        <taxon>rosids</taxon>
        <taxon>fabids</taxon>
        <taxon>Fabales</taxon>
        <taxon>Fabaceae</taxon>
        <taxon>Papilionoideae</taxon>
        <taxon>50 kb inversion clade</taxon>
        <taxon>genistoids sensu lato</taxon>
        <taxon>core genistoids</taxon>
        <taxon>Genisteae</taxon>
        <taxon>Lupinus</taxon>
    </lineage>
</organism>
<dbReference type="AlphaFoldDB" id="A0A6A4NJW7"/>
<sequence length="100" mass="12140">MNQSAVGSFLMSMKTYFWPNPQYLYMYIPSTYQEESNFRFRIRIGCFPKYREIFPYTQQFEIRVTPPVHMSDLISTTQSRKEYVPVQSMVYIFYLNMIKV</sequence>
<name>A0A6A4NJW7_LUPAL</name>
<evidence type="ECO:0000313" key="2">
    <source>
        <dbReference type="Proteomes" id="UP000447434"/>
    </source>
</evidence>
<protein>
    <submittedName>
        <fullName evidence="1">Uncharacterized protein</fullName>
    </submittedName>
</protein>
<comment type="caution">
    <text evidence="1">The sequence shown here is derived from an EMBL/GenBank/DDBJ whole genome shotgun (WGS) entry which is preliminary data.</text>
</comment>
<gene>
    <name evidence="1" type="ORF">Lalb_Chr21g0312891</name>
</gene>
<evidence type="ECO:0000313" key="1">
    <source>
        <dbReference type="EMBL" id="KAE9589812.1"/>
    </source>
</evidence>
<proteinExistence type="predicted"/>
<dbReference type="EMBL" id="WOCE01000021">
    <property type="protein sequence ID" value="KAE9589812.1"/>
    <property type="molecule type" value="Genomic_DNA"/>
</dbReference>
<keyword evidence="2" id="KW-1185">Reference proteome</keyword>